<dbReference type="PANTHER" id="PTHR36440">
    <property type="entry name" value="PUTATIVE (AFU_ORTHOLOGUE AFUA_8G07350)-RELATED"/>
    <property type="match status" value="1"/>
</dbReference>
<accession>A0A2K9Z9T4</accession>
<gene>
    <name evidence="2" type="ORF">CUJ84_Chr004646</name>
</gene>
<proteinExistence type="predicted"/>
<evidence type="ECO:0000313" key="2">
    <source>
        <dbReference type="EMBL" id="AUW44950.1"/>
    </source>
</evidence>
<dbReference type="InterPro" id="IPR013096">
    <property type="entry name" value="Cupin_2"/>
</dbReference>
<feature type="domain" description="Cupin type-2" evidence="1">
    <location>
        <begin position="45"/>
        <end position="109"/>
    </location>
</feature>
<protein>
    <recommendedName>
        <fullName evidence="1">Cupin type-2 domain-containing protein</fullName>
    </recommendedName>
</protein>
<dbReference type="Gene3D" id="2.60.120.10">
    <property type="entry name" value="Jelly Rolls"/>
    <property type="match status" value="1"/>
</dbReference>
<dbReference type="Proteomes" id="UP000238523">
    <property type="component" value="Chromosome"/>
</dbReference>
<dbReference type="SUPFAM" id="SSF51182">
    <property type="entry name" value="RmlC-like cupins"/>
    <property type="match status" value="1"/>
</dbReference>
<dbReference type="RefSeq" id="WP_105007707.1">
    <property type="nucleotide sequence ID" value="NZ_CP025012.1"/>
</dbReference>
<organism evidence="2 3">
    <name type="scientific">Rhizobium leguminosarum</name>
    <dbReference type="NCBI Taxonomy" id="384"/>
    <lineage>
        <taxon>Bacteria</taxon>
        <taxon>Pseudomonadati</taxon>
        <taxon>Pseudomonadota</taxon>
        <taxon>Alphaproteobacteria</taxon>
        <taxon>Hyphomicrobiales</taxon>
        <taxon>Rhizobiaceae</taxon>
        <taxon>Rhizobium/Agrobacterium group</taxon>
        <taxon>Rhizobium</taxon>
    </lineage>
</organism>
<dbReference type="InterPro" id="IPR014710">
    <property type="entry name" value="RmlC-like_jellyroll"/>
</dbReference>
<dbReference type="InterPro" id="IPR011051">
    <property type="entry name" value="RmlC_Cupin_sf"/>
</dbReference>
<evidence type="ECO:0000259" key="1">
    <source>
        <dbReference type="Pfam" id="PF07883"/>
    </source>
</evidence>
<dbReference type="PANTHER" id="PTHR36440:SF1">
    <property type="entry name" value="PUTATIVE (AFU_ORTHOLOGUE AFUA_8G07350)-RELATED"/>
    <property type="match status" value="1"/>
</dbReference>
<sequence>MNSAPLSGRSDASAPMTVHFLGNILTFRARYADTKGSFTVIEVYTAPNAGPPPHTQTDQEAFLILEGRYEIVVGDEIKHCGPGDFVHVSPGTLHSFRNIAETPSKLLLINFPGDLHEEFFMAIGEPVAPGTTAFPPMSAPDVPKIVATAARFGIDIPPPPPPQA</sequence>
<dbReference type="InterPro" id="IPR053146">
    <property type="entry name" value="QDO-like"/>
</dbReference>
<dbReference type="Pfam" id="PF07883">
    <property type="entry name" value="Cupin_2"/>
    <property type="match status" value="1"/>
</dbReference>
<reference evidence="2 3" key="1">
    <citation type="submission" date="2017-11" db="EMBL/GenBank/DDBJ databases">
        <title>Complete genome of Rhizobium leguminosarum Norway, an ineffective micro-symbiont.</title>
        <authorList>
            <person name="Hoffrichter A."/>
            <person name="Liang J."/>
            <person name="Brachmann A."/>
            <person name="Marin M."/>
        </authorList>
    </citation>
    <scope>NUCLEOTIDE SEQUENCE [LARGE SCALE GENOMIC DNA]</scope>
    <source>
        <strain evidence="2 3">Norway</strain>
    </source>
</reference>
<dbReference type="EMBL" id="CP025012">
    <property type="protein sequence ID" value="AUW44950.1"/>
    <property type="molecule type" value="Genomic_DNA"/>
</dbReference>
<name>A0A2K9Z9T4_RHILE</name>
<evidence type="ECO:0000313" key="3">
    <source>
        <dbReference type="Proteomes" id="UP000238523"/>
    </source>
</evidence>
<dbReference type="AlphaFoldDB" id="A0A2K9Z9T4"/>